<evidence type="ECO:0000256" key="1">
    <source>
        <dbReference type="ARBA" id="ARBA00004123"/>
    </source>
</evidence>
<dbReference type="EC" id="5.6.2.4" evidence="12"/>
<dbReference type="SMART" id="SM00487">
    <property type="entry name" value="DEXDc"/>
    <property type="match status" value="1"/>
</dbReference>
<proteinExistence type="inferred from homology"/>
<dbReference type="SUPFAM" id="SSF47819">
    <property type="entry name" value="HRDC-like"/>
    <property type="match status" value="1"/>
</dbReference>
<dbReference type="PANTHER" id="PTHR13710:SF156">
    <property type="entry name" value="ATP-DEPENDENT DNA HELICASE Q-LIKE 4B"/>
    <property type="match status" value="1"/>
</dbReference>
<evidence type="ECO:0000259" key="14">
    <source>
        <dbReference type="PROSITE" id="PS50206"/>
    </source>
</evidence>
<organism evidence="18 19">
    <name type="scientific">Centaurea solstitialis</name>
    <name type="common">yellow star-thistle</name>
    <dbReference type="NCBI Taxonomy" id="347529"/>
    <lineage>
        <taxon>Eukaryota</taxon>
        <taxon>Viridiplantae</taxon>
        <taxon>Streptophyta</taxon>
        <taxon>Embryophyta</taxon>
        <taxon>Tracheophyta</taxon>
        <taxon>Spermatophyta</taxon>
        <taxon>Magnoliopsida</taxon>
        <taxon>eudicotyledons</taxon>
        <taxon>Gunneridae</taxon>
        <taxon>Pentapetalae</taxon>
        <taxon>asterids</taxon>
        <taxon>campanulids</taxon>
        <taxon>Asterales</taxon>
        <taxon>Asteraceae</taxon>
        <taxon>Carduoideae</taxon>
        <taxon>Cardueae</taxon>
        <taxon>Centaureinae</taxon>
        <taxon>Centaurea</taxon>
    </lineage>
</organism>
<comment type="caution">
    <text evidence="18">The sequence shown here is derived from an EMBL/GenBank/DDBJ whole genome shotgun (WGS) entry which is preliminary data.</text>
</comment>
<keyword evidence="10" id="KW-0539">Nucleus</keyword>
<dbReference type="PROSITE" id="PS50206">
    <property type="entry name" value="RHODANESE_3"/>
    <property type="match status" value="1"/>
</dbReference>
<dbReference type="SMART" id="SM00490">
    <property type="entry name" value="HELICc"/>
    <property type="match status" value="1"/>
</dbReference>
<evidence type="ECO:0000256" key="6">
    <source>
        <dbReference type="ARBA" id="ARBA00022806"/>
    </source>
</evidence>
<feature type="region of interest" description="Disordered" evidence="13">
    <location>
        <begin position="989"/>
        <end position="1019"/>
    </location>
</feature>
<feature type="region of interest" description="Disordered" evidence="13">
    <location>
        <begin position="1110"/>
        <end position="1137"/>
    </location>
</feature>
<dbReference type="SUPFAM" id="SSF52540">
    <property type="entry name" value="P-loop containing nucleoside triphosphate hydrolases"/>
    <property type="match status" value="2"/>
</dbReference>
<dbReference type="FunFam" id="3.40.50.300:FF:000340">
    <property type="entry name" value="Bloom syndrome, RecQ helicase"/>
    <property type="match status" value="1"/>
</dbReference>
<dbReference type="GO" id="GO:0070417">
    <property type="term" value="P:cellular response to cold"/>
    <property type="evidence" value="ECO:0007669"/>
    <property type="project" value="UniProtKB-ARBA"/>
</dbReference>
<comment type="similarity">
    <text evidence="2">Belongs to the helicase family. RecQ subfamily.</text>
</comment>
<dbReference type="InterPro" id="IPR027417">
    <property type="entry name" value="P-loop_NTPase"/>
</dbReference>
<dbReference type="InterPro" id="IPR044876">
    <property type="entry name" value="HRDC_dom_sf"/>
</dbReference>
<evidence type="ECO:0000256" key="13">
    <source>
        <dbReference type="SAM" id="MobiDB-lite"/>
    </source>
</evidence>
<dbReference type="GO" id="GO:0006260">
    <property type="term" value="P:DNA replication"/>
    <property type="evidence" value="ECO:0007669"/>
    <property type="project" value="InterPro"/>
</dbReference>
<dbReference type="GO" id="GO:0003677">
    <property type="term" value="F:DNA binding"/>
    <property type="evidence" value="ECO:0007669"/>
    <property type="project" value="UniProtKB-KW"/>
</dbReference>
<dbReference type="GO" id="GO:0005737">
    <property type="term" value="C:cytoplasm"/>
    <property type="evidence" value="ECO:0007669"/>
    <property type="project" value="TreeGrafter"/>
</dbReference>
<dbReference type="Pfam" id="PF16124">
    <property type="entry name" value="RecQ_Zn_bind"/>
    <property type="match status" value="1"/>
</dbReference>
<dbReference type="PANTHER" id="PTHR13710">
    <property type="entry name" value="DNA HELICASE RECQ FAMILY MEMBER"/>
    <property type="match status" value="1"/>
</dbReference>
<sequence>MSAAVRSLSCQFQNVTNSPSPHIDKAWQALSNLKLSSRNYIKPGKSRPLANDGGTAPFRDVGRATQQSSNVDNDISRQTGAARYSDINIQHSEPRHMTNGSATVATSVAKAGRFGMMGGGGYTMNSTDACGRNTNSSYSNAPNFGPGIHNYATNASRFNGFQETSAGGIDDDDDILQNLDVDQIVSQHYQSACTPKPSILKYQTTTPAVCNSAARHDDPSLPPELCVDCSHGFKASNKLGLCPEASNHLQLMKDMLISISNDLLDNVELSSAEIEKLRQDRYSSCSVFGKGILSLIFSYTRSMGNLELLKASYTEESIDIWLTLNKQIQQLEKHLNSRSDNEKGPTSNFGAYTTPRAFQYETPPTFASRVDPTRLDQFYMHNETDGPNRWDSSSVSYSSVGNIGFSSAPMERETYVPKYVEVNYIEGSDDTNWSKRDFSWTKKLEANNKRVFGNHSFRPNQREIINATMSGNDVFVLMPTGGGKSLTYQLPALICSGITLVISPLVSLIQDQIMHLLQANIPAAYLSANMEWPEQQEILRELCSENCSYKLLYVTPEKVARSDALLRQLENLHARELLDRIVIDEAHCVSQWGHDFRPDYQGLGILKQKFPKVPVLALTATATASVKEDVVQALGLVNCVIFRQSFNRSNLRFSVIPKTKKCMEDIHNFIKDNHYDECGIIYCLSRMDCEKVAEKLQEYGHKAAFYHGSMDPELRASVQKQWSKDEINIICATVAFGMGINKPDVRFVIHHSLPKSIEGYHQECGRAGRDGQISSCVLYYSYGDYIRVKHMLSNGAVEQSSFASGYPRAGATNSGRTLETNTENLLRMVSYCENDVDCRRFLQLVHFGEKFDSSNCRKTCDNCLNTQTLVDKDVSEIAQQLVGLVKSVRQQFSASHILDVYKGSNSQIVKRNKHDTLSLHGAGKHLAKGEASRVLRHLVVEEILVEDVKKSDLYGSVSSVLKVNEKKAGNLLAGRQTIILRFPSASKAPKSFRNDATPAKGSLTSSKQTPVPVEAPASAQPQTVVDKELSAKLFPALRQLRTLLVKEASDGVLAYHIFANSTLQQISKRIPRSKEELLEVHGIGKGKISKYGDRVLETIEATINEHYKIDKNSSSGNSADSAKRRRGTVNTSYENSRDEDDFIASTARSKKRVVEKPNLSVDPVDLFYDITDEDLDAFDIEANTSNIKANQNNGRVLPSW</sequence>
<keyword evidence="19" id="KW-1185">Reference proteome</keyword>
<dbReference type="InterPro" id="IPR002121">
    <property type="entry name" value="HRDC_dom"/>
</dbReference>
<dbReference type="NCBIfam" id="TIGR00614">
    <property type="entry name" value="recQ_fam"/>
    <property type="match status" value="1"/>
</dbReference>
<dbReference type="InterPro" id="IPR001650">
    <property type="entry name" value="Helicase_C-like"/>
</dbReference>
<dbReference type="CDD" id="cd17920">
    <property type="entry name" value="DEXHc_RecQ"/>
    <property type="match status" value="1"/>
</dbReference>
<dbReference type="Proteomes" id="UP001172457">
    <property type="component" value="Chromosome 4"/>
</dbReference>
<dbReference type="Pfam" id="PF09382">
    <property type="entry name" value="RQC"/>
    <property type="match status" value="1"/>
</dbReference>
<dbReference type="PROSITE" id="PS51194">
    <property type="entry name" value="HELICASE_CTER"/>
    <property type="match status" value="1"/>
</dbReference>
<feature type="domain" description="Helicase ATP-binding" evidence="16">
    <location>
        <begin position="465"/>
        <end position="640"/>
    </location>
</feature>
<dbReference type="FunFam" id="3.40.50.300:FF:000296">
    <property type="entry name" value="ATP-dependent DNA helicase RecQ"/>
    <property type="match status" value="1"/>
</dbReference>
<evidence type="ECO:0000256" key="8">
    <source>
        <dbReference type="ARBA" id="ARBA00023125"/>
    </source>
</evidence>
<dbReference type="Pfam" id="PF00570">
    <property type="entry name" value="HRDC"/>
    <property type="match status" value="1"/>
</dbReference>
<dbReference type="InterPro" id="IPR036388">
    <property type="entry name" value="WH-like_DNA-bd_sf"/>
</dbReference>
<protein>
    <recommendedName>
        <fullName evidence="12">DNA 3'-5' helicase</fullName>
        <ecNumber evidence="12">5.6.2.4</ecNumber>
    </recommendedName>
</protein>
<keyword evidence="7" id="KW-0067">ATP-binding</keyword>
<evidence type="ECO:0000259" key="17">
    <source>
        <dbReference type="PROSITE" id="PS51194"/>
    </source>
</evidence>
<evidence type="ECO:0000259" key="15">
    <source>
        <dbReference type="PROSITE" id="PS50967"/>
    </source>
</evidence>
<name>A0AA38TCP7_9ASTR</name>
<evidence type="ECO:0000256" key="5">
    <source>
        <dbReference type="ARBA" id="ARBA00022801"/>
    </source>
</evidence>
<evidence type="ECO:0000256" key="9">
    <source>
        <dbReference type="ARBA" id="ARBA00023235"/>
    </source>
</evidence>
<reference evidence="18" key="1">
    <citation type="submission" date="2023-03" db="EMBL/GenBank/DDBJ databases">
        <title>Chromosome-scale reference genome and RAD-based genetic map of yellow starthistle (Centaurea solstitialis) reveal putative structural variation and QTLs associated with invader traits.</title>
        <authorList>
            <person name="Reatini B."/>
            <person name="Cang F.A."/>
            <person name="Jiang Q."/>
            <person name="Mckibben M.T.W."/>
            <person name="Barker M.S."/>
            <person name="Rieseberg L.H."/>
            <person name="Dlugosch K.M."/>
        </authorList>
    </citation>
    <scope>NUCLEOTIDE SEQUENCE</scope>
    <source>
        <strain evidence="18">CAN-66</strain>
        <tissue evidence="18">Leaf</tissue>
    </source>
</reference>
<evidence type="ECO:0000256" key="12">
    <source>
        <dbReference type="ARBA" id="ARBA00034808"/>
    </source>
</evidence>
<evidence type="ECO:0000256" key="10">
    <source>
        <dbReference type="ARBA" id="ARBA00023242"/>
    </source>
</evidence>
<keyword evidence="4" id="KW-0547">Nucleotide-binding</keyword>
<evidence type="ECO:0000256" key="11">
    <source>
        <dbReference type="ARBA" id="ARBA00034617"/>
    </source>
</evidence>
<dbReference type="Pfam" id="PF00270">
    <property type="entry name" value="DEAD"/>
    <property type="match status" value="1"/>
</dbReference>
<dbReference type="GO" id="GO:0016787">
    <property type="term" value="F:hydrolase activity"/>
    <property type="evidence" value="ECO:0007669"/>
    <property type="project" value="UniProtKB-KW"/>
</dbReference>
<dbReference type="Gene3D" id="1.10.150.80">
    <property type="entry name" value="HRDC domain"/>
    <property type="match status" value="1"/>
</dbReference>
<feature type="domain" description="Rhodanese" evidence="14">
    <location>
        <begin position="680"/>
        <end position="723"/>
    </location>
</feature>
<dbReference type="AlphaFoldDB" id="A0AA38TCP7"/>
<evidence type="ECO:0000256" key="7">
    <source>
        <dbReference type="ARBA" id="ARBA00022840"/>
    </source>
</evidence>
<evidence type="ECO:0000256" key="2">
    <source>
        <dbReference type="ARBA" id="ARBA00005446"/>
    </source>
</evidence>
<dbReference type="InterPro" id="IPR032284">
    <property type="entry name" value="RecQ_Zn-bd"/>
</dbReference>
<dbReference type="GO" id="GO:0005524">
    <property type="term" value="F:ATP binding"/>
    <property type="evidence" value="ECO:0007669"/>
    <property type="project" value="UniProtKB-KW"/>
</dbReference>
<dbReference type="EMBL" id="JARYMX010000004">
    <property type="protein sequence ID" value="KAJ9552325.1"/>
    <property type="molecule type" value="Genomic_DNA"/>
</dbReference>
<feature type="compositionally biased region" description="Polar residues" evidence="13">
    <location>
        <begin position="64"/>
        <end position="79"/>
    </location>
</feature>
<dbReference type="InterPro" id="IPR010997">
    <property type="entry name" value="HRDC-like_sf"/>
</dbReference>
<keyword evidence="8" id="KW-0238">DNA-binding</keyword>
<evidence type="ECO:0000256" key="4">
    <source>
        <dbReference type="ARBA" id="ARBA00022741"/>
    </source>
</evidence>
<dbReference type="GO" id="GO:0005634">
    <property type="term" value="C:nucleus"/>
    <property type="evidence" value="ECO:0007669"/>
    <property type="project" value="UniProtKB-SubCell"/>
</dbReference>
<dbReference type="InterPro" id="IPR018982">
    <property type="entry name" value="RQC_domain"/>
</dbReference>
<dbReference type="GO" id="GO:0005694">
    <property type="term" value="C:chromosome"/>
    <property type="evidence" value="ECO:0007669"/>
    <property type="project" value="TreeGrafter"/>
</dbReference>
<dbReference type="SMART" id="SM00341">
    <property type="entry name" value="HRDC"/>
    <property type="match status" value="1"/>
</dbReference>
<dbReference type="PROSITE" id="PS51192">
    <property type="entry name" value="HELICASE_ATP_BIND_1"/>
    <property type="match status" value="1"/>
</dbReference>
<gene>
    <name evidence="18" type="ORF">OSB04_016370</name>
</gene>
<dbReference type="Gene3D" id="1.10.10.10">
    <property type="entry name" value="Winged helix-like DNA-binding domain superfamily/Winged helix DNA-binding domain"/>
    <property type="match status" value="1"/>
</dbReference>
<dbReference type="InterPro" id="IPR001763">
    <property type="entry name" value="Rhodanese-like_dom"/>
</dbReference>
<dbReference type="InterPro" id="IPR004589">
    <property type="entry name" value="DNA_helicase_ATP-dep_RecQ"/>
</dbReference>
<feature type="domain" description="HRDC" evidence="15">
    <location>
        <begin position="1027"/>
        <end position="1109"/>
    </location>
</feature>
<feature type="domain" description="Helicase C-terminal" evidence="17">
    <location>
        <begin position="662"/>
        <end position="814"/>
    </location>
</feature>
<dbReference type="Pfam" id="PF00271">
    <property type="entry name" value="Helicase_C"/>
    <property type="match status" value="1"/>
</dbReference>
<evidence type="ECO:0000259" key="16">
    <source>
        <dbReference type="PROSITE" id="PS51192"/>
    </source>
</evidence>
<dbReference type="SMART" id="SM00956">
    <property type="entry name" value="RQC"/>
    <property type="match status" value="1"/>
</dbReference>
<keyword evidence="5" id="KW-0378">Hydrolase</keyword>
<dbReference type="GO" id="GO:0043138">
    <property type="term" value="F:3'-5' DNA helicase activity"/>
    <property type="evidence" value="ECO:0007669"/>
    <property type="project" value="UniProtKB-EC"/>
</dbReference>
<comment type="subcellular location">
    <subcellularLocation>
        <location evidence="1">Nucleus</location>
    </subcellularLocation>
</comment>
<dbReference type="CDD" id="cd18794">
    <property type="entry name" value="SF2_C_RecQ"/>
    <property type="match status" value="1"/>
</dbReference>
<feature type="region of interest" description="Disordered" evidence="13">
    <location>
        <begin position="41"/>
        <end position="79"/>
    </location>
</feature>
<comment type="similarity">
    <text evidence="3">Belongs to the disease resistance NB-LRR family.</text>
</comment>
<evidence type="ECO:0000313" key="18">
    <source>
        <dbReference type="EMBL" id="KAJ9552325.1"/>
    </source>
</evidence>
<dbReference type="InterPro" id="IPR011545">
    <property type="entry name" value="DEAD/DEAH_box_helicase_dom"/>
</dbReference>
<accession>A0AA38TCP7</accession>
<keyword evidence="6" id="KW-0347">Helicase</keyword>
<dbReference type="PROSITE" id="PS50967">
    <property type="entry name" value="HRDC"/>
    <property type="match status" value="1"/>
</dbReference>
<evidence type="ECO:0000256" key="3">
    <source>
        <dbReference type="ARBA" id="ARBA00008894"/>
    </source>
</evidence>
<comment type="catalytic activity">
    <reaction evidence="11">
        <text>Couples ATP hydrolysis with the unwinding of duplex DNA by translocating in the 3'-5' direction.</text>
        <dbReference type="EC" id="5.6.2.4"/>
    </reaction>
</comment>
<dbReference type="InterPro" id="IPR014001">
    <property type="entry name" value="Helicase_ATP-bd"/>
</dbReference>
<dbReference type="GO" id="GO:0000724">
    <property type="term" value="P:double-strand break repair via homologous recombination"/>
    <property type="evidence" value="ECO:0007669"/>
    <property type="project" value="TreeGrafter"/>
</dbReference>
<evidence type="ECO:0000313" key="19">
    <source>
        <dbReference type="Proteomes" id="UP001172457"/>
    </source>
</evidence>
<dbReference type="Gene3D" id="3.40.50.300">
    <property type="entry name" value="P-loop containing nucleotide triphosphate hydrolases"/>
    <property type="match status" value="2"/>
</dbReference>
<keyword evidence="9" id="KW-0413">Isomerase</keyword>
<dbReference type="GO" id="GO:0009378">
    <property type="term" value="F:four-way junction helicase activity"/>
    <property type="evidence" value="ECO:0007669"/>
    <property type="project" value="TreeGrafter"/>
</dbReference>